<feature type="region of interest" description="Disordered" evidence="1">
    <location>
        <begin position="273"/>
        <end position="292"/>
    </location>
</feature>
<feature type="compositionally biased region" description="Low complexity" evidence="1">
    <location>
        <begin position="393"/>
        <end position="404"/>
    </location>
</feature>
<protein>
    <submittedName>
        <fullName evidence="2">Uncharacterized protein</fullName>
    </submittedName>
</protein>
<keyword evidence="3" id="KW-1185">Reference proteome</keyword>
<accession>A0A5N4DLI3</accession>
<evidence type="ECO:0000256" key="1">
    <source>
        <dbReference type="SAM" id="MobiDB-lite"/>
    </source>
</evidence>
<proteinExistence type="predicted"/>
<comment type="caution">
    <text evidence="2">The sequence shown here is derived from an EMBL/GenBank/DDBJ whole genome shotgun (WGS) entry which is preliminary data.</text>
</comment>
<feature type="region of interest" description="Disordered" evidence="1">
    <location>
        <begin position="388"/>
        <end position="468"/>
    </location>
</feature>
<dbReference type="AlphaFoldDB" id="A0A5N4DLI3"/>
<name>A0A5N4DLI3_CAMDR</name>
<dbReference type="EMBL" id="JWIN03000010">
    <property type="protein sequence ID" value="KAB1272008.1"/>
    <property type="molecule type" value="Genomic_DNA"/>
</dbReference>
<reference evidence="2 3" key="1">
    <citation type="journal article" date="2019" name="Mol. Ecol. Resour.">
        <title>Improving Illumina assemblies with Hi-C and long reads: an example with the North African dromedary.</title>
        <authorList>
            <person name="Elbers J.P."/>
            <person name="Rogers M.F."/>
            <person name="Perelman P.L."/>
            <person name="Proskuryakova A.A."/>
            <person name="Serdyukova N.A."/>
            <person name="Johnson W.E."/>
            <person name="Horin P."/>
            <person name="Corander J."/>
            <person name="Murphy D."/>
            <person name="Burger P.A."/>
        </authorList>
    </citation>
    <scope>NUCLEOTIDE SEQUENCE [LARGE SCALE GENOMIC DNA]</scope>
    <source>
        <strain evidence="2">Drom800</strain>
        <tissue evidence="2">Blood</tissue>
    </source>
</reference>
<gene>
    <name evidence="2" type="ORF">Cadr_000014646</name>
</gene>
<evidence type="ECO:0000313" key="2">
    <source>
        <dbReference type="EMBL" id="KAB1272008.1"/>
    </source>
</evidence>
<evidence type="ECO:0000313" key="3">
    <source>
        <dbReference type="Proteomes" id="UP000299084"/>
    </source>
</evidence>
<sequence length="468" mass="51178">MADFRLPRGVGRKESQDVKTKPWGLRLENLLSRAKVSCMWLTEAEDRTEARVLESARETLCLRAERDLGLKAFISAPFSPPWIDLTRPVITAPVPSSLTLMGVRVRDQVWGAVPLRGGVNPDLTLLVSGQELGSIGTEMSWQSEKPLSSRNHRPPVVLTVTGLLQGHPPSHSSIDRGGREVNLGCKQKHPTNSAADGGSYSQKGPKTAWLMLSGVKVWPSSFYTLREKPRSGRVSRVCRKDEIWYITPALTGCLCGSEFSLFDLRRLWPGTNHSMGSGPHGRGHRTEDGVQGGRGRTWLQGTHLPAIHVQQDHMPHIVSCDHHSAFDRHIQAAKPDAGGRDRTLRFVYRLDRGYGGGGARKLDPQLVRVPEADKARAIRRVPRLACPLQPWAGSRTPPGGSATPGPGGEQLKTEPEEGRGSSNLTQGRKKPVNDKGPGRGQSLGADTLFGHRASQATLGARPAWMPRH</sequence>
<organism evidence="2 3">
    <name type="scientific">Camelus dromedarius</name>
    <name type="common">Dromedary</name>
    <name type="synonym">Arabian camel</name>
    <dbReference type="NCBI Taxonomy" id="9838"/>
    <lineage>
        <taxon>Eukaryota</taxon>
        <taxon>Metazoa</taxon>
        <taxon>Chordata</taxon>
        <taxon>Craniata</taxon>
        <taxon>Vertebrata</taxon>
        <taxon>Euteleostomi</taxon>
        <taxon>Mammalia</taxon>
        <taxon>Eutheria</taxon>
        <taxon>Laurasiatheria</taxon>
        <taxon>Artiodactyla</taxon>
        <taxon>Tylopoda</taxon>
        <taxon>Camelidae</taxon>
        <taxon>Camelus</taxon>
    </lineage>
</organism>
<dbReference type="Proteomes" id="UP000299084">
    <property type="component" value="Unassembled WGS sequence"/>
</dbReference>